<accession>A0AA39T125</accession>
<proteinExistence type="predicted"/>
<gene>
    <name evidence="2" type="ORF">LWI29_036310</name>
</gene>
<reference evidence="2" key="1">
    <citation type="journal article" date="2022" name="Plant J.">
        <title>Strategies of tolerance reflected in two North American maple genomes.</title>
        <authorList>
            <person name="McEvoy S.L."/>
            <person name="Sezen U.U."/>
            <person name="Trouern-Trend A."/>
            <person name="McMahon S.M."/>
            <person name="Schaberg P.G."/>
            <person name="Yang J."/>
            <person name="Wegrzyn J.L."/>
            <person name="Swenson N.G."/>
        </authorList>
    </citation>
    <scope>NUCLEOTIDE SEQUENCE</scope>
    <source>
        <strain evidence="2">NS2018</strain>
    </source>
</reference>
<comment type="caution">
    <text evidence="2">The sequence shown here is derived from an EMBL/GenBank/DDBJ whole genome shotgun (WGS) entry which is preliminary data.</text>
</comment>
<dbReference type="AlphaFoldDB" id="A0AA39T125"/>
<dbReference type="Proteomes" id="UP001168877">
    <property type="component" value="Unassembled WGS sequence"/>
</dbReference>
<name>A0AA39T125_ACESA</name>
<protein>
    <submittedName>
        <fullName evidence="2">Uncharacterized protein</fullName>
    </submittedName>
</protein>
<evidence type="ECO:0000313" key="2">
    <source>
        <dbReference type="EMBL" id="KAK0602721.1"/>
    </source>
</evidence>
<sequence>MGCAIKESLLVDDRTLLKKDIHSGRILVLIKNGTSCPKQIRVRDGRRSFLITVDEDRSLVTVQWIKDFLELKEDEGEKGTWQQSIQGSRKDGGHSRRVDLGRNTNLSKGKGKMAVTKSPKVRPSLGMYSNLNPKLILDKKRGIRSIVEQPTSSSSDSGNGSFGKLGLLRGESSHHNKILVSVPDPTRGVDLVFLDFSVADSDNGLDQSGIVPILGAQSKSHQQFEKSGPHSEVEEKEAKNIQLMMKNGLLKTSLVRHWSGQYRLWSVKEKKCEVSSGARVNSQQLVVVEGSASDDLVPRQVSQEPTPDVPLFNSFNDGKKDFGTRVVDVEGNEVGWHLDGEISRVIETGAALGLNVGGNGMTEESEMVVDVEGNKVAWNVEAEITGVLEVAVALGIDFGSSKKAIRGEISRREKANFERLRGDKSR</sequence>
<reference evidence="2" key="2">
    <citation type="submission" date="2023-06" db="EMBL/GenBank/DDBJ databases">
        <authorList>
            <person name="Swenson N.G."/>
            <person name="Wegrzyn J.L."/>
            <person name="Mcevoy S.L."/>
        </authorList>
    </citation>
    <scope>NUCLEOTIDE SEQUENCE</scope>
    <source>
        <strain evidence="2">NS2018</strain>
        <tissue evidence="2">Leaf</tissue>
    </source>
</reference>
<organism evidence="2 3">
    <name type="scientific">Acer saccharum</name>
    <name type="common">Sugar maple</name>
    <dbReference type="NCBI Taxonomy" id="4024"/>
    <lineage>
        <taxon>Eukaryota</taxon>
        <taxon>Viridiplantae</taxon>
        <taxon>Streptophyta</taxon>
        <taxon>Embryophyta</taxon>
        <taxon>Tracheophyta</taxon>
        <taxon>Spermatophyta</taxon>
        <taxon>Magnoliopsida</taxon>
        <taxon>eudicotyledons</taxon>
        <taxon>Gunneridae</taxon>
        <taxon>Pentapetalae</taxon>
        <taxon>rosids</taxon>
        <taxon>malvids</taxon>
        <taxon>Sapindales</taxon>
        <taxon>Sapindaceae</taxon>
        <taxon>Hippocastanoideae</taxon>
        <taxon>Acereae</taxon>
        <taxon>Acer</taxon>
    </lineage>
</organism>
<feature type="compositionally biased region" description="Basic and acidic residues" evidence="1">
    <location>
        <begin position="88"/>
        <end position="100"/>
    </location>
</feature>
<evidence type="ECO:0000313" key="3">
    <source>
        <dbReference type="Proteomes" id="UP001168877"/>
    </source>
</evidence>
<keyword evidence="3" id="KW-1185">Reference proteome</keyword>
<dbReference type="EMBL" id="JAUESC010000003">
    <property type="protein sequence ID" value="KAK0602721.1"/>
    <property type="molecule type" value="Genomic_DNA"/>
</dbReference>
<evidence type="ECO:0000256" key="1">
    <source>
        <dbReference type="SAM" id="MobiDB-lite"/>
    </source>
</evidence>
<feature type="region of interest" description="Disordered" evidence="1">
    <location>
        <begin position="79"/>
        <end position="124"/>
    </location>
</feature>
<feature type="region of interest" description="Disordered" evidence="1">
    <location>
        <begin position="147"/>
        <end position="167"/>
    </location>
</feature>